<dbReference type="CDD" id="cd14309">
    <property type="entry name" value="UBA_scDdi1_like"/>
    <property type="match status" value="1"/>
</dbReference>
<dbReference type="SUPFAM" id="SSF51445">
    <property type="entry name" value="(Trans)glycosidases"/>
    <property type="match status" value="1"/>
</dbReference>
<dbReference type="GeneID" id="54481451"/>
<name>A0A6A6WE16_9PEZI</name>
<dbReference type="OrthoDB" id="1732493at2759"/>
<dbReference type="GO" id="GO:0016787">
    <property type="term" value="F:hydrolase activity"/>
    <property type="evidence" value="ECO:0007669"/>
    <property type="project" value="UniProtKB-KW"/>
</dbReference>
<keyword evidence="3" id="KW-0378">Hydrolase</keyword>
<accession>A0A6A6WE16</accession>
<dbReference type="Gene3D" id="1.10.8.10">
    <property type="entry name" value="DNA helicase RuvA subunit, C-terminal domain"/>
    <property type="match status" value="1"/>
</dbReference>
<dbReference type="Proteomes" id="UP000799437">
    <property type="component" value="Unassembled WGS sequence"/>
</dbReference>
<gene>
    <name evidence="3" type="ORF">EJ05DRAFT_276111</name>
</gene>
<dbReference type="AlphaFoldDB" id="A0A6A6WE16"/>
<dbReference type="RefSeq" id="XP_033602681.1">
    <property type="nucleotide sequence ID" value="XM_033740397.1"/>
</dbReference>
<dbReference type="Pfam" id="PF00627">
    <property type="entry name" value="UBA"/>
    <property type="match status" value="1"/>
</dbReference>
<keyword evidence="4" id="KW-1185">Reference proteome</keyword>
<dbReference type="SUPFAM" id="SSF46934">
    <property type="entry name" value="UBA-like"/>
    <property type="match status" value="1"/>
</dbReference>
<feature type="domain" description="GH18" evidence="2">
    <location>
        <begin position="18"/>
        <end position="332"/>
    </location>
</feature>
<dbReference type="Gene3D" id="3.20.20.80">
    <property type="entry name" value="Glycosidases"/>
    <property type="match status" value="1"/>
</dbReference>
<dbReference type="Pfam" id="PF00704">
    <property type="entry name" value="Glyco_hydro_18"/>
    <property type="match status" value="1"/>
</dbReference>
<evidence type="ECO:0000313" key="4">
    <source>
        <dbReference type="Proteomes" id="UP000799437"/>
    </source>
</evidence>
<evidence type="ECO:0000259" key="2">
    <source>
        <dbReference type="PROSITE" id="PS51910"/>
    </source>
</evidence>
<protein>
    <submittedName>
        <fullName evidence="3">Glycoside hydrolase</fullName>
    </submittedName>
</protein>
<evidence type="ECO:0000259" key="1">
    <source>
        <dbReference type="PROSITE" id="PS50030"/>
    </source>
</evidence>
<dbReference type="InterPro" id="IPR015940">
    <property type="entry name" value="UBA"/>
</dbReference>
<dbReference type="InterPro" id="IPR009060">
    <property type="entry name" value="UBA-like_sf"/>
</dbReference>
<evidence type="ECO:0000313" key="3">
    <source>
        <dbReference type="EMBL" id="KAF2760230.1"/>
    </source>
</evidence>
<feature type="domain" description="UBA" evidence="1">
    <location>
        <begin position="343"/>
        <end position="383"/>
    </location>
</feature>
<dbReference type="PROSITE" id="PS51910">
    <property type="entry name" value="GH18_2"/>
    <property type="match status" value="1"/>
</dbReference>
<dbReference type="EMBL" id="ML996568">
    <property type="protein sequence ID" value="KAF2760230.1"/>
    <property type="molecule type" value="Genomic_DNA"/>
</dbReference>
<dbReference type="PROSITE" id="PS50030">
    <property type="entry name" value="UBA"/>
    <property type="match status" value="1"/>
</dbReference>
<dbReference type="InterPro" id="IPR001223">
    <property type="entry name" value="Glyco_hydro18_cat"/>
</dbReference>
<sequence>MPPVAQSSGLLPVSSTPPRLVLYAQTHHTPEGNPISLLPLITQNTGVTHVILAALHINQGPGNISLNDDPPDHPKFDTLWAEVGWLLGAGVKVSIMVGGAAKGSWERLSGSEEEFNAYFEPVIDLIKRHGLSGLDLDIEEEVPLATPMRTMRRLDSVFGKDFLLTYAPTCTALLPETIKNPLLPVRPYHFDHSTPVPNGKAACTEPTLKHLSGFSYPELFGSEIGSRISWLNAQLYCGWGDASQPQWYDAIIAAGWPADKVVLGVVTTSRNGSGSVPLAKLLEVFRTLRSRHRGFGGVMGWEYFNSGENDPDMAGKNPWDWVKAIGQTIRSVVEIQPVHTPHPWREEDVLTLVELGFSRADAIQALSATENNVELAAGILFDQ</sequence>
<dbReference type="InterPro" id="IPR017853">
    <property type="entry name" value="GH"/>
</dbReference>
<proteinExistence type="predicted"/>
<dbReference type="SMART" id="SM00165">
    <property type="entry name" value="UBA"/>
    <property type="match status" value="1"/>
</dbReference>
<reference evidence="3" key="1">
    <citation type="journal article" date="2020" name="Stud. Mycol.">
        <title>101 Dothideomycetes genomes: a test case for predicting lifestyles and emergence of pathogens.</title>
        <authorList>
            <person name="Haridas S."/>
            <person name="Albert R."/>
            <person name="Binder M."/>
            <person name="Bloem J."/>
            <person name="Labutti K."/>
            <person name="Salamov A."/>
            <person name="Andreopoulos B."/>
            <person name="Baker S."/>
            <person name="Barry K."/>
            <person name="Bills G."/>
            <person name="Bluhm B."/>
            <person name="Cannon C."/>
            <person name="Castanera R."/>
            <person name="Culley D."/>
            <person name="Daum C."/>
            <person name="Ezra D."/>
            <person name="Gonzalez J."/>
            <person name="Henrissat B."/>
            <person name="Kuo A."/>
            <person name="Liang C."/>
            <person name="Lipzen A."/>
            <person name="Lutzoni F."/>
            <person name="Magnuson J."/>
            <person name="Mondo S."/>
            <person name="Nolan M."/>
            <person name="Ohm R."/>
            <person name="Pangilinan J."/>
            <person name="Park H.-J."/>
            <person name="Ramirez L."/>
            <person name="Alfaro M."/>
            <person name="Sun H."/>
            <person name="Tritt A."/>
            <person name="Yoshinaga Y."/>
            <person name="Zwiers L.-H."/>
            <person name="Turgeon B."/>
            <person name="Goodwin S."/>
            <person name="Spatafora J."/>
            <person name="Crous P."/>
            <person name="Grigoriev I."/>
        </authorList>
    </citation>
    <scope>NUCLEOTIDE SEQUENCE</scope>
    <source>
        <strain evidence="3">CBS 121739</strain>
    </source>
</reference>
<organism evidence="3 4">
    <name type="scientific">Pseudovirgaria hyperparasitica</name>
    <dbReference type="NCBI Taxonomy" id="470096"/>
    <lineage>
        <taxon>Eukaryota</taxon>
        <taxon>Fungi</taxon>
        <taxon>Dikarya</taxon>
        <taxon>Ascomycota</taxon>
        <taxon>Pezizomycotina</taxon>
        <taxon>Dothideomycetes</taxon>
        <taxon>Dothideomycetes incertae sedis</taxon>
        <taxon>Acrospermales</taxon>
        <taxon>Acrospermaceae</taxon>
        <taxon>Pseudovirgaria</taxon>
    </lineage>
</organism>
<dbReference type="GO" id="GO:0005975">
    <property type="term" value="P:carbohydrate metabolic process"/>
    <property type="evidence" value="ECO:0007669"/>
    <property type="project" value="InterPro"/>
</dbReference>